<dbReference type="AlphaFoldDB" id="A0A4Y9Y5H2"/>
<reference evidence="6 7" key="1">
    <citation type="submission" date="2019-02" db="EMBL/GenBank/DDBJ databases">
        <title>Genome sequencing of the rare red list fungi Dentipellis fragilis.</title>
        <authorList>
            <person name="Buettner E."/>
            <person name="Kellner H."/>
        </authorList>
    </citation>
    <scope>NUCLEOTIDE SEQUENCE [LARGE SCALE GENOMIC DNA]</scope>
    <source>
        <strain evidence="6 7">DSM 105465</strain>
    </source>
</reference>
<dbReference type="EMBL" id="SEOQ01000771">
    <property type="protein sequence ID" value="TFY57158.1"/>
    <property type="molecule type" value="Genomic_DNA"/>
</dbReference>
<dbReference type="GO" id="GO:0016709">
    <property type="term" value="F:oxidoreductase activity, acting on paired donors, with incorporation or reduction of molecular oxygen, NAD(P)H as one donor, and incorporation of one atom of oxygen"/>
    <property type="evidence" value="ECO:0007669"/>
    <property type="project" value="UniProtKB-ARBA"/>
</dbReference>
<evidence type="ECO:0000256" key="4">
    <source>
        <dbReference type="ARBA" id="ARBA00023002"/>
    </source>
</evidence>
<proteinExistence type="predicted"/>
<evidence type="ECO:0000256" key="1">
    <source>
        <dbReference type="ARBA" id="ARBA00001974"/>
    </source>
</evidence>
<comment type="cofactor">
    <cofactor evidence="1">
        <name>FAD</name>
        <dbReference type="ChEBI" id="CHEBI:57692"/>
    </cofactor>
</comment>
<evidence type="ECO:0000256" key="2">
    <source>
        <dbReference type="ARBA" id="ARBA00022630"/>
    </source>
</evidence>
<evidence type="ECO:0000313" key="6">
    <source>
        <dbReference type="EMBL" id="TFY57158.1"/>
    </source>
</evidence>
<dbReference type="OrthoDB" id="2690153at2759"/>
<dbReference type="STRING" id="205917.A0A4Y9Y5H2"/>
<dbReference type="Pfam" id="PF01494">
    <property type="entry name" value="FAD_binding_3"/>
    <property type="match status" value="1"/>
</dbReference>
<sequence>MSSTSVDVLIVGSGPTGLVTALTLAQNGVSVRVVEKLPYFPRGQRGSGIMPRTLEVYQFLGCLEDVKTVGIPPVEYLQWVDGKPAQTMPVMVYEEPTPAIPERNYWLLGQDAACRILRDHLKMYGVEVEVATQLVSLDQTDEQVVGRVVKSTLGEEIEEEITAKYVVGADGAKGVVRKLLGLTFLGETRDAVRVLIGDIEAWGLDHRHWHKFGDAPQDGFMLRPSDRGDENIFFLACFGPNLDYVRALTDHDYLREFMYNLSHLPDLKLGKVESVGDYRPSIRLANSFRKGRAFIAGDAAHVHSVTGGQGMNSSIMDAFNLGWKLALACKGLASPILLDTYDTERVPVIKEMLERTTAILNSTYAKEKPTKVSPWLRPTQLKQLGVHYRWSPIVLDEQVDELGTTDKDKARQETASTYVVEDGDRLHAGDRAPDAPGLIDIKSEDARRLFEIYRPEYHTVLIFSASDGTTVDAVLAALEHYPKGLIRSAVIRPQRSTVPAKGADLVLQDKETYAYNEYGMKQDSTGVAVVRPDGIIGALVGGAPGIKKYFSGIFSA</sequence>
<feature type="domain" description="FAD-binding" evidence="5">
    <location>
        <begin position="6"/>
        <end position="356"/>
    </location>
</feature>
<dbReference type="InterPro" id="IPR036188">
    <property type="entry name" value="FAD/NAD-bd_sf"/>
</dbReference>
<dbReference type="PANTHER" id="PTHR43004:SF19">
    <property type="entry name" value="BINDING MONOOXYGENASE, PUTATIVE (JCVI)-RELATED"/>
    <property type="match status" value="1"/>
</dbReference>
<name>A0A4Y9Y5H2_9AGAM</name>
<protein>
    <recommendedName>
        <fullName evidence="5">FAD-binding domain-containing protein</fullName>
    </recommendedName>
</protein>
<dbReference type="Proteomes" id="UP000298327">
    <property type="component" value="Unassembled WGS sequence"/>
</dbReference>
<dbReference type="InterPro" id="IPR002938">
    <property type="entry name" value="FAD-bd"/>
</dbReference>
<keyword evidence="7" id="KW-1185">Reference proteome</keyword>
<organism evidence="6 7">
    <name type="scientific">Dentipellis fragilis</name>
    <dbReference type="NCBI Taxonomy" id="205917"/>
    <lineage>
        <taxon>Eukaryota</taxon>
        <taxon>Fungi</taxon>
        <taxon>Dikarya</taxon>
        <taxon>Basidiomycota</taxon>
        <taxon>Agaricomycotina</taxon>
        <taxon>Agaricomycetes</taxon>
        <taxon>Russulales</taxon>
        <taxon>Hericiaceae</taxon>
        <taxon>Dentipellis</taxon>
    </lineage>
</organism>
<comment type="caution">
    <text evidence="6">The sequence shown here is derived from an EMBL/GenBank/DDBJ whole genome shotgun (WGS) entry which is preliminary data.</text>
</comment>
<keyword evidence="3" id="KW-0274">FAD</keyword>
<accession>A0A4Y9Y5H2</accession>
<evidence type="ECO:0000256" key="3">
    <source>
        <dbReference type="ARBA" id="ARBA00022827"/>
    </source>
</evidence>
<gene>
    <name evidence="6" type="ORF">EVG20_g8650</name>
</gene>
<dbReference type="Gene3D" id="3.40.30.20">
    <property type="match status" value="1"/>
</dbReference>
<dbReference type="Gene3D" id="3.30.9.10">
    <property type="entry name" value="D-Amino Acid Oxidase, subunit A, domain 2"/>
    <property type="match status" value="1"/>
</dbReference>
<keyword evidence="4" id="KW-0560">Oxidoreductase</keyword>
<dbReference type="GO" id="GO:0071949">
    <property type="term" value="F:FAD binding"/>
    <property type="evidence" value="ECO:0007669"/>
    <property type="project" value="InterPro"/>
</dbReference>
<dbReference type="SUPFAM" id="SSF51905">
    <property type="entry name" value="FAD/NAD(P)-binding domain"/>
    <property type="match status" value="1"/>
</dbReference>
<dbReference type="InterPro" id="IPR050641">
    <property type="entry name" value="RIFMO-like"/>
</dbReference>
<dbReference type="PANTHER" id="PTHR43004">
    <property type="entry name" value="TRK SYSTEM POTASSIUM UPTAKE PROTEIN"/>
    <property type="match status" value="1"/>
</dbReference>
<dbReference type="PRINTS" id="PR00420">
    <property type="entry name" value="RNGMNOXGNASE"/>
</dbReference>
<keyword evidence="2" id="KW-0285">Flavoprotein</keyword>
<evidence type="ECO:0000259" key="5">
    <source>
        <dbReference type="Pfam" id="PF01494"/>
    </source>
</evidence>
<dbReference type="Gene3D" id="3.50.50.60">
    <property type="entry name" value="FAD/NAD(P)-binding domain"/>
    <property type="match status" value="1"/>
</dbReference>
<evidence type="ECO:0000313" key="7">
    <source>
        <dbReference type="Proteomes" id="UP000298327"/>
    </source>
</evidence>
<dbReference type="InterPro" id="IPR038220">
    <property type="entry name" value="PHOX_C_sf"/>
</dbReference>